<dbReference type="SUPFAM" id="SSF56317">
    <property type="entry name" value="Carbon-nitrogen hydrolase"/>
    <property type="match status" value="1"/>
</dbReference>
<evidence type="ECO:0000256" key="1">
    <source>
        <dbReference type="ARBA" id="ARBA00010613"/>
    </source>
</evidence>
<dbReference type="PANTHER" id="PTHR23088:SF27">
    <property type="entry name" value="DEAMINATED GLUTATHIONE AMIDASE"/>
    <property type="match status" value="1"/>
</dbReference>
<accession>A0ABN9IAL2</accession>
<dbReference type="PROSITE" id="PS01227">
    <property type="entry name" value="UPF0012"/>
    <property type="match status" value="1"/>
</dbReference>
<keyword evidence="2 4" id="KW-0378">Hydrolase</keyword>
<feature type="domain" description="CN hydrolase" evidence="3">
    <location>
        <begin position="26"/>
        <end position="274"/>
    </location>
</feature>
<dbReference type="InterPro" id="IPR036526">
    <property type="entry name" value="C-N_Hydrolase_sf"/>
</dbReference>
<dbReference type="Proteomes" id="UP001189616">
    <property type="component" value="Unassembled WGS sequence"/>
</dbReference>
<organism evidence="4 5">
    <name type="scientific">Ralstonia condita</name>
    <dbReference type="NCBI Taxonomy" id="3058600"/>
    <lineage>
        <taxon>Bacteria</taxon>
        <taxon>Pseudomonadati</taxon>
        <taxon>Pseudomonadota</taxon>
        <taxon>Betaproteobacteria</taxon>
        <taxon>Burkholderiales</taxon>
        <taxon>Burkholderiaceae</taxon>
        <taxon>Ralstonia</taxon>
    </lineage>
</organism>
<sequence length="292" mass="32036">MTSTTATTLTHAHAASGSDAPFEAPFRVAAIQTVTGIDVDTNLARAEALLAEAAAQGAQLALLPEYFCMMGRKDSDKVAIREEDQNGPIQRFLADAARRHKLWLVGGTLPLWCEDAQRVRNTSLAYNPDGLRVARYDKIHLFNFVRGEERYDEARTIEAGDTPVAFDAPCGRVGMSVCYDLRFPELYRALAAQGNLNLILMPAAFTYVTGAAHWDILLRARAVENQCYVLAAAQGGHHENGRRTWGHSMLVDPWGEIIAAVPEGEGIAIGDMDPARLAQVRRDLPALKHRVM</sequence>
<dbReference type="PANTHER" id="PTHR23088">
    <property type="entry name" value="NITRILASE-RELATED"/>
    <property type="match status" value="1"/>
</dbReference>
<dbReference type="InterPro" id="IPR001110">
    <property type="entry name" value="UPF0012_CS"/>
</dbReference>
<evidence type="ECO:0000313" key="5">
    <source>
        <dbReference type="Proteomes" id="UP001189616"/>
    </source>
</evidence>
<keyword evidence="5" id="KW-1185">Reference proteome</keyword>
<comment type="similarity">
    <text evidence="1">Belongs to the carbon-nitrogen hydrolase superfamily. NIT1/NIT2 family.</text>
</comment>
<dbReference type="Gene3D" id="3.60.110.10">
    <property type="entry name" value="Carbon-nitrogen hydrolase"/>
    <property type="match status" value="1"/>
</dbReference>
<evidence type="ECO:0000256" key="2">
    <source>
        <dbReference type="ARBA" id="ARBA00022801"/>
    </source>
</evidence>
<evidence type="ECO:0000259" key="3">
    <source>
        <dbReference type="PROSITE" id="PS50263"/>
    </source>
</evidence>
<comment type="caution">
    <text evidence="4">The sequence shown here is derived from an EMBL/GenBank/DDBJ whole genome shotgun (WGS) entry which is preliminary data.</text>
</comment>
<gene>
    <name evidence="4" type="primary">nit1</name>
    <name evidence="4" type="ORF">LMG7141_00181</name>
</gene>
<name>A0ABN9IAL2_9RALS</name>
<dbReference type="InterPro" id="IPR045254">
    <property type="entry name" value="Nit1/2_C-N_Hydrolase"/>
</dbReference>
<proteinExistence type="inferred from homology"/>
<dbReference type="Pfam" id="PF00795">
    <property type="entry name" value="CN_hydrolase"/>
    <property type="match status" value="1"/>
</dbReference>
<dbReference type="GO" id="GO:0110050">
    <property type="term" value="F:deaminated glutathione amidase activity"/>
    <property type="evidence" value="ECO:0007669"/>
    <property type="project" value="UniProtKB-EC"/>
</dbReference>
<dbReference type="EMBL" id="CATYWO010000001">
    <property type="protein sequence ID" value="CAJ0774528.1"/>
    <property type="molecule type" value="Genomic_DNA"/>
</dbReference>
<evidence type="ECO:0000313" key="4">
    <source>
        <dbReference type="EMBL" id="CAJ0774528.1"/>
    </source>
</evidence>
<dbReference type="InterPro" id="IPR003010">
    <property type="entry name" value="C-N_Hydrolase"/>
</dbReference>
<dbReference type="EC" id="3.5.1.128" evidence="4"/>
<dbReference type="CDD" id="cd07572">
    <property type="entry name" value="nit"/>
    <property type="match status" value="1"/>
</dbReference>
<reference evidence="4 5" key="1">
    <citation type="submission" date="2023-07" db="EMBL/GenBank/DDBJ databases">
        <authorList>
            <person name="Peeters C."/>
        </authorList>
    </citation>
    <scope>NUCLEOTIDE SEQUENCE [LARGE SCALE GENOMIC DNA]</scope>
    <source>
        <strain evidence="4 5">LMG 7141</strain>
    </source>
</reference>
<dbReference type="RefSeq" id="WP_316653996.1">
    <property type="nucleotide sequence ID" value="NZ_CATYWO010000001.1"/>
</dbReference>
<protein>
    <submittedName>
        <fullName evidence="4">Deaminated glutathione amidase</fullName>
        <ecNumber evidence="4">3.5.1.128</ecNumber>
    </submittedName>
</protein>
<dbReference type="PROSITE" id="PS50263">
    <property type="entry name" value="CN_HYDROLASE"/>
    <property type="match status" value="1"/>
</dbReference>